<dbReference type="GO" id="GO:0005886">
    <property type="term" value="C:plasma membrane"/>
    <property type="evidence" value="ECO:0007669"/>
    <property type="project" value="UniProtKB-SubCell"/>
</dbReference>
<evidence type="ECO:0000256" key="4">
    <source>
        <dbReference type="ARBA" id="ARBA00022679"/>
    </source>
</evidence>
<dbReference type="InterPro" id="IPR044878">
    <property type="entry name" value="UbiA_sf"/>
</dbReference>
<dbReference type="EC" id="2.5.1.74" evidence="8 9"/>
<reference evidence="10" key="2">
    <citation type="submission" date="2021-04" db="EMBL/GenBank/DDBJ databases">
        <authorList>
            <person name="Gilroy R."/>
        </authorList>
    </citation>
    <scope>NUCLEOTIDE SEQUENCE</scope>
    <source>
        <strain evidence="10">14975</strain>
    </source>
</reference>
<comment type="function">
    <text evidence="8">Conversion of 1,4-dihydroxy-2-naphthoate (DHNA) to demethylmenaquinone (DMK).</text>
</comment>
<feature type="transmembrane region" description="Helical" evidence="8">
    <location>
        <begin position="124"/>
        <end position="141"/>
    </location>
</feature>
<evidence type="ECO:0000256" key="2">
    <source>
        <dbReference type="ARBA" id="ARBA00022428"/>
    </source>
</evidence>
<feature type="transmembrane region" description="Helical" evidence="8">
    <location>
        <begin position="16"/>
        <end position="34"/>
    </location>
</feature>
<evidence type="ECO:0000256" key="1">
    <source>
        <dbReference type="ARBA" id="ARBA00004141"/>
    </source>
</evidence>
<evidence type="ECO:0000256" key="3">
    <source>
        <dbReference type="ARBA" id="ARBA00022475"/>
    </source>
</evidence>
<evidence type="ECO:0000313" key="11">
    <source>
        <dbReference type="Proteomes" id="UP000823964"/>
    </source>
</evidence>
<evidence type="ECO:0000256" key="9">
    <source>
        <dbReference type="NCBIfam" id="TIGR00751"/>
    </source>
</evidence>
<dbReference type="NCBIfam" id="TIGR00751">
    <property type="entry name" value="menA"/>
    <property type="match status" value="1"/>
</dbReference>
<dbReference type="Gene3D" id="1.20.120.1780">
    <property type="entry name" value="UbiA prenyltransferase"/>
    <property type="match status" value="1"/>
</dbReference>
<comment type="caution">
    <text evidence="10">The sequence shown here is derived from an EMBL/GenBank/DDBJ whole genome shotgun (WGS) entry which is preliminary data.</text>
</comment>
<protein>
    <recommendedName>
        <fullName evidence="8 9">1,4-dihydroxy-2-naphthoate octaprenyltransferase</fullName>
        <shortName evidence="8">DHNA-octaprenyltransferase</shortName>
        <ecNumber evidence="8 9">2.5.1.74</ecNumber>
    </recommendedName>
</protein>
<comment type="catalytic activity">
    <reaction evidence="8">
        <text>an all-trans-polyprenyl diphosphate + 1,4-dihydroxy-2-naphthoate + H(+) = a 2-demethylmenaquinol + CO2 + diphosphate</text>
        <dbReference type="Rhea" id="RHEA:26478"/>
        <dbReference type="Rhea" id="RHEA-COMP:9563"/>
        <dbReference type="Rhea" id="RHEA-COMP:9564"/>
        <dbReference type="ChEBI" id="CHEBI:11173"/>
        <dbReference type="ChEBI" id="CHEBI:15378"/>
        <dbReference type="ChEBI" id="CHEBI:16526"/>
        <dbReference type="ChEBI" id="CHEBI:33019"/>
        <dbReference type="ChEBI" id="CHEBI:55437"/>
        <dbReference type="ChEBI" id="CHEBI:58914"/>
        <dbReference type="EC" id="2.5.1.74"/>
    </reaction>
</comment>
<dbReference type="InterPro" id="IPR000537">
    <property type="entry name" value="UbiA_prenyltransferase"/>
</dbReference>
<comment type="pathway">
    <text evidence="8">Quinol/quinone metabolism; menaquinone biosynthesis; menaquinol from 1,4-dihydroxy-2-naphthoate: step 1/2.</text>
</comment>
<comment type="similarity">
    <text evidence="8">Belongs to the MenA family. Type 1 subfamily.</text>
</comment>
<sequence length="303" mass="32695">MKTLTSVILAARPKTLPAGLVAVWAGCLVVWKYQQAFPETGITLNWTLAILTALSCMCIQIACNFFNDSLDATRQADTAKRQGPRRMTASGAMSPLAVKLWACGFLLAAALLALPLIAAQGWPVIAIGIPSMFFAYGYTGGPFPLAYHGLGELFVMLFFGLVAVTGTVFVQIGWQPDYQVVYYSAVCLGIICGLLSCLLIEVNNIRDRKEDAQTGKRTLAVRLGDSRARGLALAFLVAPYAVISQLFRLVPGLGWNYCWAASIFVGGIILIKLHTTPANKKMNVMLGLASLHMILYLTALTIG</sequence>
<feature type="transmembrane region" description="Helical" evidence="8">
    <location>
        <begin position="230"/>
        <end position="247"/>
    </location>
</feature>
<keyword evidence="2 8" id="KW-0474">Menaquinone biosynthesis</keyword>
<feature type="transmembrane region" description="Helical" evidence="8">
    <location>
        <begin position="253"/>
        <end position="271"/>
    </location>
</feature>
<feature type="transmembrane region" description="Helical" evidence="8">
    <location>
        <begin position="153"/>
        <end position="174"/>
    </location>
</feature>
<proteinExistence type="inferred from homology"/>
<dbReference type="Pfam" id="PF01040">
    <property type="entry name" value="UbiA"/>
    <property type="match status" value="1"/>
</dbReference>
<dbReference type="HAMAP" id="MF_01937">
    <property type="entry name" value="MenA_1"/>
    <property type="match status" value="1"/>
</dbReference>
<dbReference type="Gene3D" id="1.10.357.140">
    <property type="entry name" value="UbiA prenyltransferase"/>
    <property type="match status" value="1"/>
</dbReference>
<feature type="transmembrane region" description="Helical" evidence="8">
    <location>
        <begin position="46"/>
        <end position="66"/>
    </location>
</feature>
<dbReference type="InterPro" id="IPR004657">
    <property type="entry name" value="MenA"/>
</dbReference>
<keyword evidence="7 8" id="KW-0472">Membrane</keyword>
<dbReference type="PANTHER" id="PTHR13929:SF0">
    <property type="entry name" value="UBIA PRENYLTRANSFERASE DOMAIN-CONTAINING PROTEIN 1"/>
    <property type="match status" value="1"/>
</dbReference>
<feature type="transmembrane region" description="Helical" evidence="8">
    <location>
        <begin position="180"/>
        <end position="200"/>
    </location>
</feature>
<dbReference type="CDD" id="cd13962">
    <property type="entry name" value="PT_UbiA_UBIAD1"/>
    <property type="match status" value="1"/>
</dbReference>
<evidence type="ECO:0000256" key="5">
    <source>
        <dbReference type="ARBA" id="ARBA00022692"/>
    </source>
</evidence>
<dbReference type="Proteomes" id="UP000823964">
    <property type="component" value="Unassembled WGS sequence"/>
</dbReference>
<keyword evidence="5 8" id="KW-0812">Transmembrane</keyword>
<keyword evidence="4 8" id="KW-0808">Transferase</keyword>
<evidence type="ECO:0000256" key="6">
    <source>
        <dbReference type="ARBA" id="ARBA00022989"/>
    </source>
</evidence>
<dbReference type="EMBL" id="DXFQ01000171">
    <property type="protein sequence ID" value="HIX20710.1"/>
    <property type="molecule type" value="Genomic_DNA"/>
</dbReference>
<dbReference type="GO" id="GO:0009234">
    <property type="term" value="P:menaquinone biosynthetic process"/>
    <property type="evidence" value="ECO:0007669"/>
    <property type="project" value="UniProtKB-UniRule"/>
</dbReference>
<keyword evidence="6 8" id="KW-1133">Transmembrane helix</keyword>
<keyword evidence="3 8" id="KW-1003">Cell membrane</keyword>
<dbReference type="GO" id="GO:0046428">
    <property type="term" value="F:1,4-dihydroxy-2-naphthoate polyprenyltransferase activity"/>
    <property type="evidence" value="ECO:0007669"/>
    <property type="project" value="UniProtKB-UniRule"/>
</dbReference>
<gene>
    <name evidence="8 10" type="primary">menA</name>
    <name evidence="10" type="ORF">H9862_08940</name>
</gene>
<evidence type="ECO:0000313" key="10">
    <source>
        <dbReference type="EMBL" id="HIX20710.1"/>
    </source>
</evidence>
<reference evidence="10" key="1">
    <citation type="journal article" date="2021" name="PeerJ">
        <title>Extensive microbial diversity within the chicken gut microbiome revealed by metagenomics and culture.</title>
        <authorList>
            <person name="Gilroy R."/>
            <person name="Ravi A."/>
            <person name="Getino M."/>
            <person name="Pursley I."/>
            <person name="Horton D.L."/>
            <person name="Alikhan N.F."/>
            <person name="Baker D."/>
            <person name="Gharbi K."/>
            <person name="Hall N."/>
            <person name="Watson M."/>
            <person name="Adriaenssens E.M."/>
            <person name="Foster-Nyarko E."/>
            <person name="Jarju S."/>
            <person name="Secka A."/>
            <person name="Antonio M."/>
            <person name="Oren A."/>
            <person name="Chaudhuri R.R."/>
            <person name="La Ragione R."/>
            <person name="Hildebrand F."/>
            <person name="Pallen M.J."/>
        </authorList>
    </citation>
    <scope>NUCLEOTIDE SEQUENCE</scope>
    <source>
        <strain evidence="10">14975</strain>
    </source>
</reference>
<dbReference type="AlphaFoldDB" id="A0A9D1VDA2"/>
<dbReference type="GO" id="GO:0042371">
    <property type="term" value="P:vitamin K biosynthetic process"/>
    <property type="evidence" value="ECO:0007669"/>
    <property type="project" value="TreeGrafter"/>
</dbReference>
<evidence type="ECO:0000256" key="8">
    <source>
        <dbReference type="HAMAP-Rule" id="MF_01937"/>
    </source>
</evidence>
<name>A0A9D1VDA2_9BACT</name>
<feature type="transmembrane region" description="Helical" evidence="8">
    <location>
        <begin position="96"/>
        <end position="118"/>
    </location>
</feature>
<accession>A0A9D1VDA2</accession>
<evidence type="ECO:0000256" key="7">
    <source>
        <dbReference type="ARBA" id="ARBA00023136"/>
    </source>
</evidence>
<dbReference type="InterPro" id="IPR026046">
    <property type="entry name" value="UBIAD1"/>
</dbReference>
<dbReference type="PANTHER" id="PTHR13929">
    <property type="entry name" value="1,4-DIHYDROXY-2-NAPHTHOATE OCTAPRENYLTRANSFERASE"/>
    <property type="match status" value="1"/>
</dbReference>
<organism evidence="10 11">
    <name type="scientific">Candidatus Akkermansia intestinigallinarum</name>
    <dbReference type="NCBI Taxonomy" id="2838431"/>
    <lineage>
        <taxon>Bacteria</taxon>
        <taxon>Pseudomonadati</taxon>
        <taxon>Verrucomicrobiota</taxon>
        <taxon>Verrucomicrobiia</taxon>
        <taxon>Verrucomicrobiales</taxon>
        <taxon>Akkermansiaceae</taxon>
        <taxon>Akkermansia</taxon>
    </lineage>
</organism>
<dbReference type="PIRSF" id="PIRSF005355">
    <property type="entry name" value="UBIAD1"/>
    <property type="match status" value="1"/>
</dbReference>
<feature type="transmembrane region" description="Helical" evidence="8">
    <location>
        <begin position="283"/>
        <end position="302"/>
    </location>
</feature>
<comment type="subcellular location">
    <subcellularLocation>
        <location evidence="8">Cell membrane</location>
        <topology evidence="8">Multi-pass membrane protein</topology>
    </subcellularLocation>
    <subcellularLocation>
        <location evidence="1">Membrane</location>
        <topology evidence="1">Multi-pass membrane protein</topology>
    </subcellularLocation>
</comment>
<dbReference type="PROSITE" id="PS51257">
    <property type="entry name" value="PROKAR_LIPOPROTEIN"/>
    <property type="match status" value="1"/>
</dbReference>